<keyword evidence="9" id="KW-0378">Hydrolase</keyword>
<feature type="active site" description="Nucleophile" evidence="8">
    <location>
        <position position="268"/>
    </location>
</feature>
<evidence type="ECO:0000256" key="7">
    <source>
        <dbReference type="PROSITE-ProRule" id="PRU01355"/>
    </source>
</evidence>
<keyword evidence="4 9" id="KW-0325">Glycoprotein</keyword>
<dbReference type="PRINTS" id="PR00791">
    <property type="entry name" value="PEPDIPTASEA"/>
</dbReference>
<evidence type="ECO:0000256" key="4">
    <source>
        <dbReference type="ARBA" id="ARBA00023180"/>
    </source>
</evidence>
<dbReference type="OrthoDB" id="10029630at2759"/>
<dbReference type="PANTHER" id="PTHR10514:SF27">
    <property type="entry name" value="ANGIOTENSIN-CONVERTING ENZYME"/>
    <property type="match status" value="1"/>
</dbReference>
<evidence type="ECO:0000256" key="3">
    <source>
        <dbReference type="ARBA" id="ARBA00023157"/>
    </source>
</evidence>
<proteinExistence type="inferred from homology"/>
<dbReference type="GO" id="GO:0046872">
    <property type="term" value="F:metal ion binding"/>
    <property type="evidence" value="ECO:0007669"/>
    <property type="project" value="UniProtKB-KW"/>
</dbReference>
<dbReference type="AlphaFoldDB" id="A0A6A4VFM5"/>
<dbReference type="EMBL" id="VIIS01001757">
    <property type="protein sequence ID" value="KAF0293246.1"/>
    <property type="molecule type" value="Genomic_DNA"/>
</dbReference>
<feature type="binding site" evidence="5">
    <location>
        <position position="148"/>
    </location>
    <ligand>
        <name>chloride</name>
        <dbReference type="ChEBI" id="CHEBI:17996"/>
        <label>1</label>
    </ligand>
</feature>
<evidence type="ECO:0000313" key="10">
    <source>
        <dbReference type="EMBL" id="KAF0293246.1"/>
    </source>
</evidence>
<feature type="binding site" evidence="5">
    <location>
        <position position="462"/>
    </location>
    <ligand>
        <name>chloride</name>
        <dbReference type="ChEBI" id="CHEBI:17996"/>
        <label>1</label>
    </ligand>
</feature>
<comment type="caution">
    <text evidence="10">The sequence shown here is derived from an EMBL/GenBank/DDBJ whole genome shotgun (WGS) entry which is preliminary data.</text>
</comment>
<dbReference type="PANTHER" id="PTHR10514">
    <property type="entry name" value="ANGIOTENSIN-CONVERTING ENZYME"/>
    <property type="match status" value="1"/>
</dbReference>
<keyword evidence="9" id="KW-0645">Protease</keyword>
<sequence length="566" mass="63239">MVTSEAGYMKVWREFAGNATQYDLSGIDRTDLMAVFMLLRHAGPAALSDSQLSELSTAITNLETKFATPRVCDFYDSSKCDLQLYRDIRVKLAASTDRDELKHYWLAWRGAVGRDAAPHYQKYVNLLNIAAKSKDPDSDGSALLLYPYRHGNVGSIVSLLEELWEEHISPVYEQLHSYARLRLRQRYGVDAVPEEGPIPAHLFGSLEADDWSALEPLLRPFDNASSVDFHRQCNSRNIDVGRLKREAGSCYSDLGLIEPSTTELAMSELDVADTNSGSVLFLPRVLDGCHTESRTSLAVYPTNTTLSDYVELIELFATMQRFRERYYSLAADNIGFPYKDRIGYNDYGLELAIGGARALSAISPEGLRQKLSFQLPDTSEQAALNFRMAEALKLLPRLAASMAAVRWQSEVLSGSVPLDQYNNKWWELKREYQGVSPPESRGTEQFDALADGTLTLPNYHIRRLIGGIVMFSVHKHHCTMYGDSAKPLSECAIFDDTKLGESIKSVLVSGNSKPFKDQLLAVTGERDLSAAALVERMQPLTEWVMAYNEEDYKGAPTREGQAAQHA</sequence>
<feature type="disulfide bond" evidence="6">
    <location>
        <begin position="478"/>
        <end position="491"/>
    </location>
</feature>
<organism evidence="10 11">
    <name type="scientific">Amphibalanus amphitrite</name>
    <name type="common">Striped barnacle</name>
    <name type="synonym">Balanus amphitrite</name>
    <dbReference type="NCBI Taxonomy" id="1232801"/>
    <lineage>
        <taxon>Eukaryota</taxon>
        <taxon>Metazoa</taxon>
        <taxon>Ecdysozoa</taxon>
        <taxon>Arthropoda</taxon>
        <taxon>Crustacea</taxon>
        <taxon>Multicrustacea</taxon>
        <taxon>Cirripedia</taxon>
        <taxon>Thoracica</taxon>
        <taxon>Thoracicalcarea</taxon>
        <taxon>Balanomorpha</taxon>
        <taxon>Balanoidea</taxon>
        <taxon>Balanidae</taxon>
        <taxon>Amphibalaninae</taxon>
        <taxon>Amphibalanus</taxon>
    </lineage>
</organism>
<dbReference type="GO" id="GO:0004180">
    <property type="term" value="F:carboxypeptidase activity"/>
    <property type="evidence" value="ECO:0007669"/>
    <property type="project" value="UniProtKB-KW"/>
</dbReference>
<comment type="caution">
    <text evidence="7">Lacks conserved residue(s) required for the propagation of feature annotation.</text>
</comment>
<keyword evidence="9" id="KW-0479">Metal-binding</keyword>
<evidence type="ECO:0000256" key="6">
    <source>
        <dbReference type="PIRSR" id="PIRSR601548-4"/>
    </source>
</evidence>
<dbReference type="EC" id="3.4.-.-" evidence="9"/>
<evidence type="ECO:0000313" key="11">
    <source>
        <dbReference type="Proteomes" id="UP000440578"/>
    </source>
</evidence>
<dbReference type="PROSITE" id="PS00591">
    <property type="entry name" value="GH10_1"/>
    <property type="match status" value="1"/>
</dbReference>
<dbReference type="InterPro" id="IPR031158">
    <property type="entry name" value="GH10_AS"/>
</dbReference>
<keyword evidence="2" id="KW-0732">Signal</keyword>
<comment type="cofactor">
    <cofactor evidence="9">
        <name>Zn(2+)</name>
        <dbReference type="ChEBI" id="CHEBI:29105"/>
    </cofactor>
    <text evidence="9">Binds 2 Zn(2+) ions per subunit.</text>
</comment>
<dbReference type="InterPro" id="IPR001548">
    <property type="entry name" value="Peptidase_M2"/>
</dbReference>
<evidence type="ECO:0000256" key="1">
    <source>
        <dbReference type="ARBA" id="ARBA00008139"/>
    </source>
</evidence>
<keyword evidence="11" id="KW-1185">Reference proteome</keyword>
<dbReference type="GO" id="GO:0008237">
    <property type="term" value="F:metallopeptidase activity"/>
    <property type="evidence" value="ECO:0007669"/>
    <property type="project" value="UniProtKB-KW"/>
</dbReference>
<keyword evidence="9" id="KW-0121">Carboxypeptidase</keyword>
<reference evidence="10 11" key="1">
    <citation type="submission" date="2019-07" db="EMBL/GenBank/DDBJ databases">
        <title>Draft genome assembly of a fouling barnacle, Amphibalanus amphitrite (Darwin, 1854): The first reference genome for Thecostraca.</title>
        <authorList>
            <person name="Kim W."/>
        </authorList>
    </citation>
    <scope>NUCLEOTIDE SEQUENCE [LARGE SCALE GENOMIC DNA]</scope>
    <source>
        <strain evidence="10">SNU_AA5</strain>
        <tissue evidence="10">Soma without cirri and trophi</tissue>
    </source>
</reference>
<evidence type="ECO:0000256" key="5">
    <source>
        <dbReference type="PIRSR" id="PIRSR601548-2"/>
    </source>
</evidence>
<feature type="disulfide bond" evidence="6 7">
    <location>
        <begin position="72"/>
        <end position="80"/>
    </location>
</feature>
<keyword evidence="3 6" id="KW-1015">Disulfide bond</keyword>
<dbReference type="Pfam" id="PF01401">
    <property type="entry name" value="Peptidase_M2"/>
    <property type="match status" value="2"/>
</dbReference>
<dbReference type="GO" id="GO:0008241">
    <property type="term" value="F:peptidyl-dipeptidase activity"/>
    <property type="evidence" value="ECO:0007669"/>
    <property type="project" value="InterPro"/>
</dbReference>
<comment type="similarity">
    <text evidence="1 7 9">Belongs to the peptidase M2 family.</text>
</comment>
<dbReference type="Proteomes" id="UP000440578">
    <property type="component" value="Unassembled WGS sequence"/>
</dbReference>
<keyword evidence="9" id="KW-0482">Metalloprotease</keyword>
<keyword evidence="9" id="KW-0862">Zinc</keyword>
<accession>A0A6A4VFM5</accession>
<evidence type="ECO:0000256" key="8">
    <source>
        <dbReference type="PROSITE-ProRule" id="PRU10061"/>
    </source>
</evidence>
<protein>
    <recommendedName>
        <fullName evidence="9">Angiotensin-converting enzyme</fullName>
        <ecNumber evidence="9">3.4.-.-</ecNumber>
    </recommendedName>
</protein>
<dbReference type="GO" id="GO:0006508">
    <property type="term" value="P:proteolysis"/>
    <property type="evidence" value="ECO:0007669"/>
    <property type="project" value="UniProtKB-KW"/>
</dbReference>
<dbReference type="PROSITE" id="PS52011">
    <property type="entry name" value="PEPTIDASE_M2"/>
    <property type="match status" value="1"/>
</dbReference>
<evidence type="ECO:0000256" key="2">
    <source>
        <dbReference type="ARBA" id="ARBA00022729"/>
    </source>
</evidence>
<dbReference type="GO" id="GO:0016020">
    <property type="term" value="C:membrane"/>
    <property type="evidence" value="ECO:0007669"/>
    <property type="project" value="InterPro"/>
</dbReference>
<name>A0A6A4VFM5_AMPAM</name>
<gene>
    <name evidence="10" type="primary">Ance_2</name>
    <name evidence="10" type="ORF">FJT64_008840</name>
</gene>
<evidence type="ECO:0000256" key="9">
    <source>
        <dbReference type="RuleBase" id="RU361144"/>
    </source>
</evidence>
<dbReference type="SUPFAM" id="SSF55486">
    <property type="entry name" value="Metalloproteases ('zincins'), catalytic domain"/>
    <property type="match status" value="1"/>
</dbReference>